<dbReference type="AlphaFoldDB" id="A0A382SB71"/>
<organism evidence="2">
    <name type="scientific">marine metagenome</name>
    <dbReference type="NCBI Taxonomy" id="408172"/>
    <lineage>
        <taxon>unclassified sequences</taxon>
        <taxon>metagenomes</taxon>
        <taxon>ecological metagenomes</taxon>
    </lineage>
</organism>
<name>A0A382SB71_9ZZZZ</name>
<protein>
    <submittedName>
        <fullName evidence="2">Uncharacterized protein</fullName>
    </submittedName>
</protein>
<feature type="non-terminal residue" evidence="2">
    <location>
        <position position="1"/>
    </location>
</feature>
<feature type="non-terminal residue" evidence="2">
    <location>
        <position position="313"/>
    </location>
</feature>
<keyword evidence="1" id="KW-0175">Coiled coil</keyword>
<gene>
    <name evidence="2" type="ORF">METZ01_LOCUS359242</name>
</gene>
<accession>A0A382SB71</accession>
<evidence type="ECO:0000256" key="1">
    <source>
        <dbReference type="SAM" id="Coils"/>
    </source>
</evidence>
<reference evidence="2" key="1">
    <citation type="submission" date="2018-05" db="EMBL/GenBank/DDBJ databases">
        <authorList>
            <person name="Lanie J.A."/>
            <person name="Ng W.-L."/>
            <person name="Kazmierczak K.M."/>
            <person name="Andrzejewski T.M."/>
            <person name="Davidsen T.M."/>
            <person name="Wayne K.J."/>
            <person name="Tettelin H."/>
            <person name="Glass J.I."/>
            <person name="Rusch D."/>
            <person name="Podicherti R."/>
            <person name="Tsui H.-C.T."/>
            <person name="Winkler M.E."/>
        </authorList>
    </citation>
    <scope>NUCLEOTIDE SEQUENCE</scope>
</reference>
<proteinExistence type="predicted"/>
<feature type="coiled-coil region" evidence="1">
    <location>
        <begin position="111"/>
        <end position="181"/>
    </location>
</feature>
<evidence type="ECO:0000313" key="2">
    <source>
        <dbReference type="EMBL" id="SVD06388.1"/>
    </source>
</evidence>
<dbReference type="EMBL" id="UINC01127339">
    <property type="protein sequence ID" value="SVD06388.1"/>
    <property type="molecule type" value="Genomic_DNA"/>
</dbReference>
<sequence length="313" mass="35386">AHPGIFPHNPDAENWTIRDWLKFDWRAGWGEEEFEETTEAFSDAFQAIDEVAETTGAKSVYIGFDNFDEALEILSKRLPFADRMKVPLKEAGEALELISEALEAEDSEQMKEEFEEPLESLKEAIDELENKQIASNALAALKSATNSFKGTWSTDGADDLHEHLKDMLKELSEENNENDRKDVFKKIIQIRDNFRKLAAGGIAFYATIESLKTVLNVNFPEAWSDPDDREEAREVLDANLKELEYKREMRKQVMNNGGKIDGPFFNDEPKLGQSLSLKYVVTNTNRGHNLPSGSLGAQPEIWMNVALVDPDGK</sequence>